<sequence>NDVVRDLPPKSPGTRRVMPKVPIKAKRGEVKIDFKCENIRGKYN</sequence>
<evidence type="ECO:0000313" key="4">
    <source>
        <dbReference type="Proteomes" id="UP000681720"/>
    </source>
</evidence>
<organism evidence="2 4">
    <name type="scientific">Rotaria magnacalcarata</name>
    <dbReference type="NCBI Taxonomy" id="392030"/>
    <lineage>
        <taxon>Eukaryota</taxon>
        <taxon>Metazoa</taxon>
        <taxon>Spiralia</taxon>
        <taxon>Gnathifera</taxon>
        <taxon>Rotifera</taxon>
        <taxon>Eurotatoria</taxon>
        <taxon>Bdelloidea</taxon>
        <taxon>Philodinida</taxon>
        <taxon>Philodinidae</taxon>
        <taxon>Rotaria</taxon>
    </lineage>
</organism>
<evidence type="ECO:0000313" key="2">
    <source>
        <dbReference type="EMBL" id="CAF4251170.1"/>
    </source>
</evidence>
<comment type="caution">
    <text evidence="2">The sequence shown here is derived from an EMBL/GenBank/DDBJ whole genome shotgun (WGS) entry which is preliminary data.</text>
</comment>
<reference evidence="2" key="1">
    <citation type="submission" date="2021-02" db="EMBL/GenBank/DDBJ databases">
        <authorList>
            <person name="Nowell W R."/>
        </authorList>
    </citation>
    <scope>NUCLEOTIDE SEQUENCE</scope>
</reference>
<accession>A0A8S2SZE7</accession>
<dbReference type="Proteomes" id="UP000681967">
    <property type="component" value="Unassembled WGS sequence"/>
</dbReference>
<dbReference type="EMBL" id="CAJOBI010023648">
    <property type="protein sequence ID" value="CAF4231498.1"/>
    <property type="molecule type" value="Genomic_DNA"/>
</dbReference>
<dbReference type="Proteomes" id="UP000676336">
    <property type="component" value="Unassembled WGS sequence"/>
</dbReference>
<gene>
    <name evidence="3" type="ORF">BYL167_LOCUS78843</name>
    <name evidence="2" type="ORF">GIL414_LOCUS23702</name>
    <name evidence="1" type="ORF">SMN809_LOCUS23159</name>
</gene>
<evidence type="ECO:0000313" key="3">
    <source>
        <dbReference type="EMBL" id="CAF5180253.1"/>
    </source>
</evidence>
<dbReference type="EMBL" id="CAJOBH010290254">
    <property type="protein sequence ID" value="CAF5180253.1"/>
    <property type="molecule type" value="Genomic_DNA"/>
</dbReference>
<name>A0A8S2SZE7_9BILA</name>
<proteinExistence type="predicted"/>
<dbReference type="EMBL" id="CAJOBJ010027189">
    <property type="protein sequence ID" value="CAF4251170.1"/>
    <property type="molecule type" value="Genomic_DNA"/>
</dbReference>
<dbReference type="Proteomes" id="UP000681720">
    <property type="component" value="Unassembled WGS sequence"/>
</dbReference>
<evidence type="ECO:0000313" key="1">
    <source>
        <dbReference type="EMBL" id="CAF4231498.1"/>
    </source>
</evidence>
<feature type="non-terminal residue" evidence="2">
    <location>
        <position position="1"/>
    </location>
</feature>
<protein>
    <submittedName>
        <fullName evidence="2">Uncharacterized protein</fullName>
    </submittedName>
</protein>
<dbReference type="AlphaFoldDB" id="A0A8S2SZE7"/>